<keyword evidence="8" id="KW-0694">RNA-binding</keyword>
<comment type="catalytic activity">
    <reaction evidence="13">
        <text>DNA(n) + a 2'-deoxyribonucleoside 5'-triphosphate = DNA(n+1) + diphosphate</text>
        <dbReference type="Rhea" id="RHEA:22508"/>
        <dbReference type="Rhea" id="RHEA-COMP:17339"/>
        <dbReference type="Rhea" id="RHEA-COMP:17340"/>
        <dbReference type="ChEBI" id="CHEBI:33019"/>
        <dbReference type="ChEBI" id="CHEBI:61560"/>
        <dbReference type="ChEBI" id="CHEBI:173112"/>
        <dbReference type="EC" id="2.7.7.49"/>
    </reaction>
</comment>
<name>A0A9Q3JTF3_9BASI</name>
<dbReference type="InterPro" id="IPR036397">
    <property type="entry name" value="RNaseH_sf"/>
</dbReference>
<evidence type="ECO:0000256" key="13">
    <source>
        <dbReference type="ARBA" id="ARBA00048173"/>
    </source>
</evidence>
<keyword evidence="7" id="KW-0460">Magnesium</keyword>
<comment type="catalytic activity">
    <reaction evidence="14">
        <text>DNA(n) + a 2'-deoxyribonucleoside 5'-triphosphate = DNA(n+1) + diphosphate</text>
        <dbReference type="Rhea" id="RHEA:22508"/>
        <dbReference type="Rhea" id="RHEA-COMP:17339"/>
        <dbReference type="Rhea" id="RHEA-COMP:17340"/>
        <dbReference type="ChEBI" id="CHEBI:33019"/>
        <dbReference type="ChEBI" id="CHEBI:61560"/>
        <dbReference type="ChEBI" id="CHEBI:173112"/>
        <dbReference type="EC" id="2.7.7.7"/>
    </reaction>
</comment>
<evidence type="ECO:0000256" key="8">
    <source>
        <dbReference type="ARBA" id="ARBA00022884"/>
    </source>
</evidence>
<evidence type="ECO:0000256" key="10">
    <source>
        <dbReference type="ARBA" id="ARBA00022918"/>
    </source>
</evidence>
<dbReference type="InterPro" id="IPR012337">
    <property type="entry name" value="RNaseH-like_sf"/>
</dbReference>
<dbReference type="OrthoDB" id="3243429at2759"/>
<sequence>MNDTDMKKLVNTSKNSNVCNECIKAGAKYFLIIVDQASGFITTKFLKNKNDCFNHFRNFRLLAENIHSTKIKNITTDGGGEFVNKSFKNHCIESGINHIARCILLQSKLPIKYWAEAVSTATFLCNLIPKHNNNTTPHELWFKSKPPLNKLKPFGCKAWLKIPKHQILNKFESKVWDGIFLGYENEASSYRILRILDKKIVISLIQDMEKDLQNNISANENNLNTDVPSSEDENEDVFIDALEQQPQRIRVIGPRHPTLISSKINRENILPFS</sequence>
<organism evidence="16 17">
    <name type="scientific">Austropuccinia psidii MF-1</name>
    <dbReference type="NCBI Taxonomy" id="1389203"/>
    <lineage>
        <taxon>Eukaryota</taxon>
        <taxon>Fungi</taxon>
        <taxon>Dikarya</taxon>
        <taxon>Basidiomycota</taxon>
        <taxon>Pucciniomycotina</taxon>
        <taxon>Pucciniomycetes</taxon>
        <taxon>Pucciniales</taxon>
        <taxon>Sphaerophragmiaceae</taxon>
        <taxon>Austropuccinia</taxon>
    </lineage>
</organism>
<keyword evidence="5" id="KW-0255">Endonuclease</keyword>
<dbReference type="InterPro" id="IPR057670">
    <property type="entry name" value="SH3_retrovirus"/>
</dbReference>
<keyword evidence="17" id="KW-1185">Reference proteome</keyword>
<dbReference type="GO" id="GO:0016787">
    <property type="term" value="F:hydrolase activity"/>
    <property type="evidence" value="ECO:0007669"/>
    <property type="project" value="UniProtKB-KW"/>
</dbReference>
<keyword evidence="3" id="KW-0540">Nuclease</keyword>
<proteinExistence type="predicted"/>
<dbReference type="GO" id="GO:0032196">
    <property type="term" value="P:transposition"/>
    <property type="evidence" value="ECO:0007669"/>
    <property type="project" value="UniProtKB-KW"/>
</dbReference>
<feature type="domain" description="Integrase catalytic" evidence="15">
    <location>
        <begin position="1"/>
        <end position="99"/>
    </location>
</feature>
<gene>
    <name evidence="16" type="ORF">O181_106920</name>
</gene>
<dbReference type="InterPro" id="IPR039537">
    <property type="entry name" value="Retrotran_Ty1/copia-like"/>
</dbReference>
<evidence type="ECO:0000313" key="16">
    <source>
        <dbReference type="EMBL" id="MBW0567205.1"/>
    </source>
</evidence>
<dbReference type="GO" id="GO:0003723">
    <property type="term" value="F:RNA binding"/>
    <property type="evidence" value="ECO:0007669"/>
    <property type="project" value="UniProtKB-KW"/>
</dbReference>
<dbReference type="EMBL" id="AVOT02080403">
    <property type="protein sequence ID" value="MBW0567205.1"/>
    <property type="molecule type" value="Genomic_DNA"/>
</dbReference>
<keyword evidence="4" id="KW-0479">Metal-binding</keyword>
<keyword evidence="1" id="KW-0815">Transposition</keyword>
<reference evidence="16" key="1">
    <citation type="submission" date="2021-03" db="EMBL/GenBank/DDBJ databases">
        <title>Draft genome sequence of rust myrtle Austropuccinia psidii MF-1, a brazilian biotype.</title>
        <authorList>
            <person name="Quecine M.C."/>
            <person name="Pachon D.M.R."/>
            <person name="Bonatelli M.L."/>
            <person name="Correr F.H."/>
            <person name="Franceschini L.M."/>
            <person name="Leite T.F."/>
            <person name="Margarido G.R.A."/>
            <person name="Almeida C.A."/>
            <person name="Ferrarezi J.A."/>
            <person name="Labate C.A."/>
        </authorList>
    </citation>
    <scope>NUCLEOTIDE SEQUENCE</scope>
    <source>
        <strain evidence="16">MF-1</strain>
    </source>
</reference>
<keyword evidence="10" id="KW-0695">RNA-directed DNA polymerase</keyword>
<dbReference type="GO" id="GO:0046872">
    <property type="term" value="F:metal ion binding"/>
    <property type="evidence" value="ECO:0007669"/>
    <property type="project" value="UniProtKB-KW"/>
</dbReference>
<dbReference type="Pfam" id="PF25597">
    <property type="entry name" value="SH3_retrovirus"/>
    <property type="match status" value="1"/>
</dbReference>
<evidence type="ECO:0000259" key="15">
    <source>
        <dbReference type="PROSITE" id="PS50994"/>
    </source>
</evidence>
<evidence type="ECO:0000256" key="7">
    <source>
        <dbReference type="ARBA" id="ARBA00022842"/>
    </source>
</evidence>
<dbReference type="GO" id="GO:0005634">
    <property type="term" value="C:nucleus"/>
    <property type="evidence" value="ECO:0007669"/>
    <property type="project" value="UniProtKB-ARBA"/>
</dbReference>
<dbReference type="GO" id="GO:0004519">
    <property type="term" value="F:endonuclease activity"/>
    <property type="evidence" value="ECO:0007669"/>
    <property type="project" value="UniProtKB-KW"/>
</dbReference>
<evidence type="ECO:0000313" key="17">
    <source>
        <dbReference type="Proteomes" id="UP000765509"/>
    </source>
</evidence>
<dbReference type="AlphaFoldDB" id="A0A9Q3JTF3"/>
<dbReference type="Gene3D" id="3.30.420.10">
    <property type="entry name" value="Ribonuclease H-like superfamily/Ribonuclease H"/>
    <property type="match status" value="1"/>
</dbReference>
<evidence type="ECO:0000256" key="4">
    <source>
        <dbReference type="ARBA" id="ARBA00022723"/>
    </source>
</evidence>
<evidence type="ECO:0000256" key="5">
    <source>
        <dbReference type="ARBA" id="ARBA00022759"/>
    </source>
</evidence>
<evidence type="ECO:0000256" key="1">
    <source>
        <dbReference type="ARBA" id="ARBA00022578"/>
    </source>
</evidence>
<keyword evidence="2" id="KW-0548">Nucleotidyltransferase</keyword>
<evidence type="ECO:0000256" key="12">
    <source>
        <dbReference type="ARBA" id="ARBA00023172"/>
    </source>
</evidence>
<evidence type="ECO:0000256" key="2">
    <source>
        <dbReference type="ARBA" id="ARBA00022695"/>
    </source>
</evidence>
<dbReference type="SUPFAM" id="SSF53098">
    <property type="entry name" value="Ribonuclease H-like"/>
    <property type="match status" value="1"/>
</dbReference>
<dbReference type="InterPro" id="IPR001584">
    <property type="entry name" value="Integrase_cat-core"/>
</dbReference>
<evidence type="ECO:0000256" key="3">
    <source>
        <dbReference type="ARBA" id="ARBA00022722"/>
    </source>
</evidence>
<evidence type="ECO:0000256" key="6">
    <source>
        <dbReference type="ARBA" id="ARBA00022801"/>
    </source>
</evidence>
<dbReference type="PANTHER" id="PTHR42648">
    <property type="entry name" value="TRANSPOSASE, PUTATIVE-RELATED"/>
    <property type="match status" value="1"/>
</dbReference>
<protein>
    <recommendedName>
        <fullName evidence="15">Integrase catalytic domain-containing protein</fullName>
    </recommendedName>
</protein>
<dbReference type="GO" id="GO:0003887">
    <property type="term" value="F:DNA-directed DNA polymerase activity"/>
    <property type="evidence" value="ECO:0007669"/>
    <property type="project" value="UniProtKB-KW"/>
</dbReference>
<keyword evidence="9" id="KW-0229">DNA integration</keyword>
<comment type="caution">
    <text evidence="16">The sequence shown here is derived from an EMBL/GenBank/DDBJ whole genome shotgun (WGS) entry which is preliminary data.</text>
</comment>
<dbReference type="GO" id="GO:0003964">
    <property type="term" value="F:RNA-directed DNA polymerase activity"/>
    <property type="evidence" value="ECO:0007669"/>
    <property type="project" value="UniProtKB-KW"/>
</dbReference>
<dbReference type="PROSITE" id="PS50994">
    <property type="entry name" value="INTEGRASE"/>
    <property type="match status" value="1"/>
</dbReference>
<dbReference type="Proteomes" id="UP000765509">
    <property type="component" value="Unassembled WGS sequence"/>
</dbReference>
<dbReference type="GO" id="GO:0006310">
    <property type="term" value="P:DNA recombination"/>
    <property type="evidence" value="ECO:0007669"/>
    <property type="project" value="UniProtKB-KW"/>
</dbReference>
<keyword evidence="11" id="KW-0808">Transferase</keyword>
<evidence type="ECO:0000256" key="14">
    <source>
        <dbReference type="ARBA" id="ARBA00049244"/>
    </source>
</evidence>
<evidence type="ECO:0000256" key="9">
    <source>
        <dbReference type="ARBA" id="ARBA00022908"/>
    </source>
</evidence>
<keyword evidence="6" id="KW-0378">Hydrolase</keyword>
<accession>A0A9Q3JTF3</accession>
<evidence type="ECO:0000256" key="11">
    <source>
        <dbReference type="ARBA" id="ARBA00022932"/>
    </source>
</evidence>
<dbReference type="GO" id="GO:0015074">
    <property type="term" value="P:DNA integration"/>
    <property type="evidence" value="ECO:0007669"/>
    <property type="project" value="UniProtKB-KW"/>
</dbReference>
<keyword evidence="11" id="KW-0239">DNA-directed DNA polymerase</keyword>
<dbReference type="PANTHER" id="PTHR42648:SF11">
    <property type="entry name" value="TRANSPOSON TY4-P GAG-POL POLYPROTEIN"/>
    <property type="match status" value="1"/>
</dbReference>
<keyword evidence="12" id="KW-0233">DNA recombination</keyword>